<protein>
    <submittedName>
        <fullName evidence="4">Ubiquitin-activating enzyme E1 1</fullName>
    </submittedName>
</protein>
<evidence type="ECO:0000313" key="5">
    <source>
        <dbReference type="Proteomes" id="UP000289340"/>
    </source>
</evidence>
<dbReference type="InterPro" id="IPR032675">
    <property type="entry name" value="LRR_dom_sf"/>
</dbReference>
<dbReference type="PANTHER" id="PTHR47186:SF57">
    <property type="entry name" value="OS02G0478300 PROTEIN"/>
    <property type="match status" value="1"/>
</dbReference>
<dbReference type="Gene3D" id="3.50.50.80">
    <property type="entry name" value="Ubiquitin-activating enzyme E1, inactive adenylation domain, subdomain 1"/>
    <property type="match status" value="1"/>
</dbReference>
<accession>A0A445M269</accession>
<dbReference type="GO" id="GO:0008641">
    <property type="term" value="F:ubiquitin-like modifier activating enzyme activity"/>
    <property type="evidence" value="ECO:0007669"/>
    <property type="project" value="InterPro"/>
</dbReference>
<feature type="domain" description="Disease resistance R13L4/SHOC-2-like LRR" evidence="3">
    <location>
        <begin position="248"/>
        <end position="371"/>
    </location>
</feature>
<dbReference type="Pfam" id="PF23598">
    <property type="entry name" value="LRR_14"/>
    <property type="match status" value="1"/>
</dbReference>
<reference evidence="4 5" key="1">
    <citation type="submission" date="2018-09" db="EMBL/GenBank/DDBJ databases">
        <title>A high-quality reference genome of wild soybean provides a powerful tool to mine soybean genomes.</title>
        <authorList>
            <person name="Xie M."/>
            <person name="Chung C.Y.L."/>
            <person name="Li M.-W."/>
            <person name="Wong F.-L."/>
            <person name="Chan T.-F."/>
            <person name="Lam H.-M."/>
        </authorList>
    </citation>
    <scope>NUCLEOTIDE SEQUENCE [LARGE SCALE GENOMIC DNA]</scope>
    <source>
        <strain evidence="5">cv. W05</strain>
        <tissue evidence="4">Hypocotyl of etiolated seedlings</tissue>
    </source>
</reference>
<dbReference type="SUPFAM" id="SSF69572">
    <property type="entry name" value="Activating enzymes of the ubiquitin-like proteins"/>
    <property type="match status" value="1"/>
</dbReference>
<dbReference type="InterPro" id="IPR035985">
    <property type="entry name" value="Ubiquitin-activating_enz"/>
</dbReference>
<dbReference type="AlphaFoldDB" id="A0A445M269"/>
<evidence type="ECO:0000256" key="1">
    <source>
        <dbReference type="ARBA" id="ARBA00022737"/>
    </source>
</evidence>
<dbReference type="Gene3D" id="3.80.10.10">
    <property type="entry name" value="Ribonuclease Inhibitor"/>
    <property type="match status" value="1"/>
</dbReference>
<dbReference type="EMBL" id="QZWG01000001">
    <property type="protein sequence ID" value="RZC29707.1"/>
    <property type="molecule type" value="Genomic_DNA"/>
</dbReference>
<dbReference type="InterPro" id="IPR055414">
    <property type="entry name" value="LRR_R13L4/SHOC2-like"/>
</dbReference>
<dbReference type="InterPro" id="IPR042449">
    <property type="entry name" value="Ub-E1_IAD_1"/>
</dbReference>
<name>A0A445M269_GLYSO</name>
<evidence type="ECO:0000313" key="4">
    <source>
        <dbReference type="EMBL" id="RZC29707.1"/>
    </source>
</evidence>
<evidence type="ECO:0000256" key="2">
    <source>
        <dbReference type="ARBA" id="ARBA00043952"/>
    </source>
</evidence>
<sequence length="458" mass="51977">MSSGMIQHLSIAITSNDLMESIESSCTWSLFVFSLEESTISNNYVLRIPTKYRLLKVLDFEDGELSFVPGNCGNLAHLSRVTPFISEKDFHLRRRGHHRGDTMLWVICIQSELTTALYAATAGTRVKERPIWLWANQTRRTSMRISTADNSPCMGERSCKGSSVPTFSSAGCRVLASRLNLILTGVKFVTLHDEGTVELWDISGSFVFSENDVGKIRAATSVSKLQELNNAVVVQSLTTQLTKEHLSNFQWLQNLETLDIRNTMVTKMPKEICKHRKLRHLLGDEMTLFQLKNSLRGMTSLQTLHQVSLVILDEYGEKINKDGDVIKLIRELRKLKQLRNLGVMDVKEEQGSTLCSSINEIQNLEKLNIVDDPLKSLQNMSQLLFLAIGSMSYEGKNLYFQDGGIQQLKELRLKYLYNLDSIVIYKGALHSLRKLQFREIPQLNTVPLGIQHLKKLEV</sequence>
<proteinExistence type="predicted"/>
<dbReference type="PANTHER" id="PTHR47186">
    <property type="entry name" value="LEUCINE-RICH REPEAT-CONTAINING PROTEIN 57"/>
    <property type="match status" value="1"/>
</dbReference>
<keyword evidence="5" id="KW-1185">Reference proteome</keyword>
<evidence type="ECO:0000259" key="3">
    <source>
        <dbReference type="Pfam" id="PF23598"/>
    </source>
</evidence>
<comment type="caution">
    <text evidence="4">The sequence shown here is derived from an EMBL/GenBank/DDBJ whole genome shotgun (WGS) entry which is preliminary data.</text>
</comment>
<dbReference type="SUPFAM" id="SSF52058">
    <property type="entry name" value="L domain-like"/>
    <property type="match status" value="1"/>
</dbReference>
<comment type="pathway">
    <text evidence="2">Protein modification.</text>
</comment>
<gene>
    <name evidence="4" type="ORF">D0Y65_001338</name>
</gene>
<organism evidence="4 5">
    <name type="scientific">Glycine soja</name>
    <name type="common">Wild soybean</name>
    <dbReference type="NCBI Taxonomy" id="3848"/>
    <lineage>
        <taxon>Eukaryota</taxon>
        <taxon>Viridiplantae</taxon>
        <taxon>Streptophyta</taxon>
        <taxon>Embryophyta</taxon>
        <taxon>Tracheophyta</taxon>
        <taxon>Spermatophyta</taxon>
        <taxon>Magnoliopsida</taxon>
        <taxon>eudicotyledons</taxon>
        <taxon>Gunneridae</taxon>
        <taxon>Pentapetalae</taxon>
        <taxon>rosids</taxon>
        <taxon>fabids</taxon>
        <taxon>Fabales</taxon>
        <taxon>Fabaceae</taxon>
        <taxon>Papilionoideae</taxon>
        <taxon>50 kb inversion clade</taxon>
        <taxon>NPAAA clade</taxon>
        <taxon>indigoferoid/millettioid clade</taxon>
        <taxon>Phaseoleae</taxon>
        <taxon>Glycine</taxon>
        <taxon>Glycine subgen. Soja</taxon>
    </lineage>
</organism>
<keyword evidence="1" id="KW-0677">Repeat</keyword>
<dbReference type="Proteomes" id="UP000289340">
    <property type="component" value="Chromosome 1"/>
</dbReference>